<dbReference type="EMBL" id="JAGQHR010000024">
    <property type="protein sequence ID" value="MCA9726373.1"/>
    <property type="molecule type" value="Genomic_DNA"/>
</dbReference>
<dbReference type="PANTHER" id="PTHR43586:SF21">
    <property type="entry name" value="PYRIDOXAL PHOSPHATE (PLP)-DEPENDENT ASPARTATE AMINOTRANSFERASE SUPERFAMILY"/>
    <property type="match status" value="1"/>
</dbReference>
<dbReference type="Pfam" id="PF00266">
    <property type="entry name" value="Aminotran_5"/>
    <property type="match status" value="2"/>
</dbReference>
<comment type="caution">
    <text evidence="3">The sequence shown here is derived from an EMBL/GenBank/DDBJ whole genome shotgun (WGS) entry which is preliminary data.</text>
</comment>
<evidence type="ECO:0000313" key="4">
    <source>
        <dbReference type="Proteomes" id="UP000697710"/>
    </source>
</evidence>
<dbReference type="Proteomes" id="UP000697710">
    <property type="component" value="Unassembled WGS sequence"/>
</dbReference>
<dbReference type="InterPro" id="IPR015422">
    <property type="entry name" value="PyrdxlP-dep_Trfase_small"/>
</dbReference>
<dbReference type="PANTHER" id="PTHR43586">
    <property type="entry name" value="CYSTEINE DESULFURASE"/>
    <property type="match status" value="1"/>
</dbReference>
<evidence type="ECO:0000256" key="1">
    <source>
        <dbReference type="SAM" id="MobiDB-lite"/>
    </source>
</evidence>
<organism evidence="3 4">
    <name type="scientific">Eiseniibacteriota bacterium</name>
    <dbReference type="NCBI Taxonomy" id="2212470"/>
    <lineage>
        <taxon>Bacteria</taxon>
        <taxon>Candidatus Eiseniibacteriota</taxon>
    </lineage>
</organism>
<sequence>MNPESPTPDRPPISAAFRSRIRSAFPALASSTVFLENAGGSQLPAVVIESMREYMRDRYVQLGAGYRRSREATETVAEAHRFAALLFGADVEDAAASRPGEDAVILGPSTTALLRNLAEAYADVISPGREIVIAETNHEANIGPWLRLERQGTTVRWWRPQLDYRMDPDDLSELLTPKTALVVVPHVSNLLGEILDLREVVRRAHAAGARVVADGVAYAPHRVLDVSEWDVDWYVYSTYKVYGPHLAALYGKGSAIRELRGPNHFFIPASEIPYKFEPGGVAHEAGAGLLALGAYLHEVADAWSQEVARRAEPEAMGREPHTPEGAPRSEKAALDRATVRVAFEAMTECEQEPQRRIVQFLADREEWEIVGSGLDRPRVPTVSFRHRRRTAAEVVGHFDAADVAIRHGHMYAYRLCERLGFDPVDGVIRVSLVHYNTPEEADRVVDLLGGM</sequence>
<evidence type="ECO:0000313" key="3">
    <source>
        <dbReference type="EMBL" id="MCA9726373.1"/>
    </source>
</evidence>
<proteinExistence type="predicted"/>
<dbReference type="InterPro" id="IPR015424">
    <property type="entry name" value="PyrdxlP-dep_Trfase"/>
</dbReference>
<evidence type="ECO:0000259" key="2">
    <source>
        <dbReference type="Pfam" id="PF00266"/>
    </source>
</evidence>
<keyword evidence="3" id="KW-0032">Aminotransferase</keyword>
<dbReference type="AlphaFoldDB" id="A0A956RMT0"/>
<gene>
    <name evidence="3" type="ORF">KC729_01740</name>
</gene>
<name>A0A956RMT0_UNCEI</name>
<dbReference type="Gene3D" id="3.40.640.10">
    <property type="entry name" value="Type I PLP-dependent aspartate aminotransferase-like (Major domain)"/>
    <property type="match status" value="1"/>
</dbReference>
<dbReference type="SUPFAM" id="SSF53383">
    <property type="entry name" value="PLP-dependent transferases"/>
    <property type="match status" value="1"/>
</dbReference>
<protein>
    <submittedName>
        <fullName evidence="3">Aminotransferase class V-fold PLP-dependent enzyme</fullName>
    </submittedName>
</protein>
<reference evidence="3" key="2">
    <citation type="journal article" date="2021" name="Microbiome">
        <title>Successional dynamics and alternative stable states in a saline activated sludge microbial community over 9 years.</title>
        <authorList>
            <person name="Wang Y."/>
            <person name="Ye J."/>
            <person name="Ju F."/>
            <person name="Liu L."/>
            <person name="Boyd J.A."/>
            <person name="Deng Y."/>
            <person name="Parks D.H."/>
            <person name="Jiang X."/>
            <person name="Yin X."/>
            <person name="Woodcroft B.J."/>
            <person name="Tyson G.W."/>
            <person name="Hugenholtz P."/>
            <person name="Polz M.F."/>
            <person name="Zhang T."/>
        </authorList>
    </citation>
    <scope>NUCLEOTIDE SEQUENCE</scope>
    <source>
        <strain evidence="3">HKST-UBA01</strain>
    </source>
</reference>
<feature type="region of interest" description="Disordered" evidence="1">
    <location>
        <begin position="308"/>
        <end position="331"/>
    </location>
</feature>
<accession>A0A956RMT0</accession>
<feature type="domain" description="Aminotransferase class V" evidence="2">
    <location>
        <begin position="340"/>
        <end position="444"/>
    </location>
</feature>
<dbReference type="Gene3D" id="3.90.1150.10">
    <property type="entry name" value="Aspartate Aminotransferase, domain 1"/>
    <property type="match status" value="1"/>
</dbReference>
<keyword evidence="3" id="KW-0808">Transferase</keyword>
<reference evidence="3" key="1">
    <citation type="submission" date="2020-04" db="EMBL/GenBank/DDBJ databases">
        <authorList>
            <person name="Zhang T."/>
        </authorList>
    </citation>
    <scope>NUCLEOTIDE SEQUENCE</scope>
    <source>
        <strain evidence="3">HKST-UBA01</strain>
    </source>
</reference>
<dbReference type="InterPro" id="IPR015421">
    <property type="entry name" value="PyrdxlP-dep_Trfase_major"/>
</dbReference>
<dbReference type="GO" id="GO:0008483">
    <property type="term" value="F:transaminase activity"/>
    <property type="evidence" value="ECO:0007669"/>
    <property type="project" value="UniProtKB-KW"/>
</dbReference>
<dbReference type="InterPro" id="IPR000192">
    <property type="entry name" value="Aminotrans_V_dom"/>
</dbReference>
<feature type="domain" description="Aminotransferase class V" evidence="2">
    <location>
        <begin position="33"/>
        <end position="259"/>
    </location>
</feature>